<name>A0ACD5T7N8_AVESA</name>
<proteinExistence type="predicted"/>
<evidence type="ECO:0000313" key="2">
    <source>
        <dbReference type="Proteomes" id="UP001732700"/>
    </source>
</evidence>
<accession>A0ACD5T7N8</accession>
<reference evidence="1" key="2">
    <citation type="submission" date="2025-09" db="UniProtKB">
        <authorList>
            <consortium name="EnsemblPlants"/>
        </authorList>
    </citation>
    <scope>IDENTIFICATION</scope>
</reference>
<reference evidence="1" key="1">
    <citation type="submission" date="2021-05" db="EMBL/GenBank/DDBJ databases">
        <authorList>
            <person name="Scholz U."/>
            <person name="Mascher M."/>
            <person name="Fiebig A."/>
        </authorList>
    </citation>
    <scope>NUCLEOTIDE SEQUENCE [LARGE SCALE GENOMIC DNA]</scope>
</reference>
<dbReference type="Proteomes" id="UP001732700">
    <property type="component" value="Chromosome 1A"/>
</dbReference>
<sequence length="184" mass="19937">MESSPAAAAMQVASPATASRSRDPRLLVGFDLPASWGYRKPMAFCKDVDASPAAAGAEAQQPNSSRSPTKGAAAAAEDSPRTQCYLLRDRRVGRDSAEDAREHKKLWNMVAGGAAASKWSGGFSLQLSKQEIDADFLAITGRKPPRRHKRRPKSVQRQINALCPGKSLPDVNRDRYKVNEKGGF</sequence>
<organism evidence="1 2">
    <name type="scientific">Avena sativa</name>
    <name type="common">Oat</name>
    <dbReference type="NCBI Taxonomy" id="4498"/>
    <lineage>
        <taxon>Eukaryota</taxon>
        <taxon>Viridiplantae</taxon>
        <taxon>Streptophyta</taxon>
        <taxon>Embryophyta</taxon>
        <taxon>Tracheophyta</taxon>
        <taxon>Spermatophyta</taxon>
        <taxon>Magnoliopsida</taxon>
        <taxon>Liliopsida</taxon>
        <taxon>Poales</taxon>
        <taxon>Poaceae</taxon>
        <taxon>BOP clade</taxon>
        <taxon>Pooideae</taxon>
        <taxon>Poodae</taxon>
        <taxon>Poeae</taxon>
        <taxon>Poeae Chloroplast Group 1 (Aveneae type)</taxon>
        <taxon>Aveninae</taxon>
        <taxon>Avena</taxon>
    </lineage>
</organism>
<dbReference type="EnsemblPlants" id="AVESA.00010b.r2.1AG0006180.1">
    <property type="protein sequence ID" value="AVESA.00010b.r2.1AG0006180.1.CDS"/>
    <property type="gene ID" value="AVESA.00010b.r2.1AG0006180"/>
</dbReference>
<keyword evidence="2" id="KW-1185">Reference proteome</keyword>
<protein>
    <submittedName>
        <fullName evidence="1">Uncharacterized protein</fullName>
    </submittedName>
</protein>
<evidence type="ECO:0000313" key="1">
    <source>
        <dbReference type="EnsemblPlants" id="AVESA.00010b.r2.1AG0006180.1.CDS"/>
    </source>
</evidence>